<dbReference type="InterPro" id="IPR036249">
    <property type="entry name" value="Thioredoxin-like_sf"/>
</dbReference>
<protein>
    <recommendedName>
        <fullName evidence="2">Thioredoxin domain-containing protein 17</fullName>
    </recommendedName>
</protein>
<proteinExistence type="inferred from homology"/>
<dbReference type="InterPro" id="IPR010357">
    <property type="entry name" value="TXNDC17_dom"/>
</dbReference>
<dbReference type="EMBL" id="CAJGYM010000203">
    <property type="protein sequence ID" value="CAD6199778.1"/>
    <property type="molecule type" value="Genomic_DNA"/>
</dbReference>
<evidence type="ECO:0000256" key="1">
    <source>
        <dbReference type="ARBA" id="ARBA00008987"/>
    </source>
</evidence>
<organism evidence="4 5">
    <name type="scientific">Caenorhabditis auriculariae</name>
    <dbReference type="NCBI Taxonomy" id="2777116"/>
    <lineage>
        <taxon>Eukaryota</taxon>
        <taxon>Metazoa</taxon>
        <taxon>Ecdysozoa</taxon>
        <taxon>Nematoda</taxon>
        <taxon>Chromadorea</taxon>
        <taxon>Rhabditida</taxon>
        <taxon>Rhabditina</taxon>
        <taxon>Rhabditomorpha</taxon>
        <taxon>Rhabditoidea</taxon>
        <taxon>Rhabditidae</taxon>
        <taxon>Peloderinae</taxon>
        <taxon>Caenorhabditis</taxon>
    </lineage>
</organism>
<evidence type="ECO:0000313" key="5">
    <source>
        <dbReference type="Proteomes" id="UP000835052"/>
    </source>
</evidence>
<dbReference type="SUPFAM" id="SSF52833">
    <property type="entry name" value="Thioredoxin-like"/>
    <property type="match status" value="1"/>
</dbReference>
<dbReference type="InterPro" id="IPR045108">
    <property type="entry name" value="TXNDC17-like"/>
</dbReference>
<feature type="domain" description="Thioredoxin" evidence="3">
    <location>
        <begin position="8"/>
        <end position="127"/>
    </location>
</feature>
<dbReference type="Gene3D" id="3.40.30.10">
    <property type="entry name" value="Glutaredoxin"/>
    <property type="match status" value="1"/>
</dbReference>
<dbReference type="GO" id="GO:0005829">
    <property type="term" value="C:cytosol"/>
    <property type="evidence" value="ECO:0007669"/>
    <property type="project" value="TreeGrafter"/>
</dbReference>
<comment type="similarity">
    <text evidence="1">Belongs to the thioredoxin family.</text>
</comment>
<evidence type="ECO:0000259" key="3">
    <source>
        <dbReference type="Pfam" id="PF06110"/>
    </source>
</evidence>
<dbReference type="PANTHER" id="PTHR12452:SF0">
    <property type="entry name" value="THIOREDOXIN DOMAIN-CONTAINING PROTEIN 17"/>
    <property type="match status" value="1"/>
</dbReference>
<name>A0A8S1HY32_9PELO</name>
<dbReference type="OrthoDB" id="78947at2759"/>
<dbReference type="PANTHER" id="PTHR12452">
    <property type="entry name" value="42-9-9 PROTEIN-RELATED"/>
    <property type="match status" value="1"/>
</dbReference>
<evidence type="ECO:0000256" key="2">
    <source>
        <dbReference type="ARBA" id="ARBA00016949"/>
    </source>
</evidence>
<dbReference type="GO" id="GO:0047134">
    <property type="term" value="F:protein-disulfide reductase [NAD(P)H] activity"/>
    <property type="evidence" value="ECO:0007669"/>
    <property type="project" value="InterPro"/>
</dbReference>
<sequence length="129" mass="14516">MSIKQLTADGYDGYQETIKSLKGQKIIALFTGSKSLSTGKSWCPDCVEAEPVVEKFVKNLKTDEDLVFITCFVGNRDTWKSSDSPFRTDPNLKLTSIPTLLNVNKKALRLTESQLLNEHLLKSIFQDDE</sequence>
<dbReference type="Proteomes" id="UP000835052">
    <property type="component" value="Unassembled WGS sequence"/>
</dbReference>
<evidence type="ECO:0000313" key="4">
    <source>
        <dbReference type="EMBL" id="CAD6199778.1"/>
    </source>
</evidence>
<dbReference type="AlphaFoldDB" id="A0A8S1HY32"/>
<gene>
    <name evidence="4" type="ORF">CAUJ_LOCUS15677</name>
</gene>
<accession>A0A8S1HY32</accession>
<reference evidence="4" key="1">
    <citation type="submission" date="2020-10" db="EMBL/GenBank/DDBJ databases">
        <authorList>
            <person name="Kikuchi T."/>
        </authorList>
    </citation>
    <scope>NUCLEOTIDE SEQUENCE</scope>
    <source>
        <strain evidence="4">NKZ352</strain>
    </source>
</reference>
<keyword evidence="5" id="KW-1185">Reference proteome</keyword>
<dbReference type="Pfam" id="PF06110">
    <property type="entry name" value="TXD17-like_Trx"/>
    <property type="match status" value="1"/>
</dbReference>
<comment type="caution">
    <text evidence="4">The sequence shown here is derived from an EMBL/GenBank/DDBJ whole genome shotgun (WGS) entry which is preliminary data.</text>
</comment>